<dbReference type="AlphaFoldDB" id="A0A5R8KFZ2"/>
<dbReference type="InterPro" id="IPR017868">
    <property type="entry name" value="Filamin/ABP280_repeat-like"/>
</dbReference>
<dbReference type="Gene3D" id="3.40.50.880">
    <property type="match status" value="1"/>
</dbReference>
<comment type="caution">
    <text evidence="3">The sequence shown here is derived from an EMBL/GenBank/DDBJ whole genome shotgun (WGS) entry which is preliminary data.</text>
</comment>
<dbReference type="PANTHER" id="PTHR37947">
    <property type="entry name" value="BLL2462 PROTEIN"/>
    <property type="match status" value="1"/>
</dbReference>
<dbReference type="OrthoDB" id="198275at2"/>
<evidence type="ECO:0000256" key="1">
    <source>
        <dbReference type="SAM" id="MobiDB-lite"/>
    </source>
</evidence>
<reference evidence="3 4" key="1">
    <citation type="submission" date="2019-05" db="EMBL/GenBank/DDBJ databases">
        <title>Verrucobacter flavum gen. nov., sp. nov. a new member of the family Verrucomicrobiaceae.</title>
        <authorList>
            <person name="Szuroczki S."/>
            <person name="Abbaszade G."/>
            <person name="Szabo A."/>
            <person name="Felfoldi T."/>
            <person name="Schumann P."/>
            <person name="Boka K."/>
            <person name="Keki Z."/>
            <person name="Toumi M."/>
            <person name="Toth E."/>
        </authorList>
    </citation>
    <scope>NUCLEOTIDE SEQUENCE [LARGE SCALE GENOMIC DNA]</scope>
    <source>
        <strain evidence="3 4">MG-N-17</strain>
    </source>
</reference>
<dbReference type="InterPro" id="IPR029062">
    <property type="entry name" value="Class_I_gatase-like"/>
</dbReference>
<feature type="transmembrane region" description="Helical" evidence="2">
    <location>
        <begin position="619"/>
        <end position="638"/>
    </location>
</feature>
<keyword evidence="4" id="KW-1185">Reference proteome</keyword>
<sequence>METRDVIDPATPASEPRSRAETLPPLIDPNLWQPLAKRLNILIGPFSSAQTPPEEGTDINAALQSLLEQQPNLAAVLLLSDGDWNTGTPPAQAATRLRMRDTPLFTVPIGSDTKLPDLELTAFDVPTFAIAGKPLRIPFTITSSLPRDETLTVELKTPGGEIISKTLTLPAMATHQDSIAWRPADPGETTLTLTLPKTGAERYLENNTLSAPLTIRKEQLRVLLVETYPRWEYRYLRNALDRDPGIDVHCLLLHPGLGKPATGNGYLPAFPKDDQLAQYDVIFLGDIGLTPGQLTQENVVALQKLIRDQATGLVFLPGIHGHQLTLANTPLADLLPIQWDETQPRGWGSTTPGKIVLTETGAQSLLTKLGDTDELSTSVWATLPGFQWHAPALRAKAGSEVLATHGSESNRFGRIPLIVTKTYGAGKILYMGADGAWRWRRGVEDRHHYRFWGQVVRWMAYQRNMAGGDRIRLFYTPDRPKTGDTLTLNANVMTLSGEPQRDGAVIAQIATPTGKTSSIRLTPAGDEAWGLFTATFTPTEPGEHQINLTSPSANASLETKLSVQGSTREKLGQPIKKELLRELAQITRGQLLETTDPTALLATLTNLPEPQPTERRIPLWAHPVWAGILLTLMALFWIGRKATGAF</sequence>
<feature type="region of interest" description="Disordered" evidence="1">
    <location>
        <begin position="1"/>
        <end position="25"/>
    </location>
</feature>
<evidence type="ECO:0008006" key="5">
    <source>
        <dbReference type="Google" id="ProtNLM"/>
    </source>
</evidence>
<dbReference type="EMBL" id="VAUV01000006">
    <property type="protein sequence ID" value="TLD71232.1"/>
    <property type="molecule type" value="Genomic_DNA"/>
</dbReference>
<dbReference type="InterPro" id="IPR013783">
    <property type="entry name" value="Ig-like_fold"/>
</dbReference>
<organism evidence="3 4">
    <name type="scientific">Phragmitibacter flavus</name>
    <dbReference type="NCBI Taxonomy" id="2576071"/>
    <lineage>
        <taxon>Bacteria</taxon>
        <taxon>Pseudomonadati</taxon>
        <taxon>Verrucomicrobiota</taxon>
        <taxon>Verrucomicrobiia</taxon>
        <taxon>Verrucomicrobiales</taxon>
        <taxon>Verrucomicrobiaceae</taxon>
        <taxon>Phragmitibacter</taxon>
    </lineage>
</organism>
<keyword evidence="2" id="KW-0812">Transmembrane</keyword>
<name>A0A5R8KFZ2_9BACT</name>
<dbReference type="PANTHER" id="PTHR37947:SF1">
    <property type="entry name" value="BLL2462 PROTEIN"/>
    <property type="match status" value="1"/>
</dbReference>
<evidence type="ECO:0000256" key="2">
    <source>
        <dbReference type="SAM" id="Phobius"/>
    </source>
</evidence>
<dbReference type="SUPFAM" id="SSF53300">
    <property type="entry name" value="vWA-like"/>
    <property type="match status" value="1"/>
</dbReference>
<keyword evidence="2" id="KW-0472">Membrane</keyword>
<dbReference type="PROSITE" id="PS50194">
    <property type="entry name" value="FILAMIN_REPEAT"/>
    <property type="match status" value="1"/>
</dbReference>
<dbReference type="SUPFAM" id="SSF52317">
    <property type="entry name" value="Class I glutamine amidotransferase-like"/>
    <property type="match status" value="1"/>
</dbReference>
<proteinExistence type="predicted"/>
<dbReference type="Gene3D" id="2.60.40.10">
    <property type="entry name" value="Immunoglobulins"/>
    <property type="match status" value="1"/>
</dbReference>
<gene>
    <name evidence="3" type="ORF">FEM03_09680</name>
</gene>
<protein>
    <recommendedName>
        <fullName evidence="5">Glutamine amidotransferase domain-containing protein</fullName>
    </recommendedName>
</protein>
<evidence type="ECO:0000313" key="4">
    <source>
        <dbReference type="Proteomes" id="UP000306196"/>
    </source>
</evidence>
<evidence type="ECO:0000313" key="3">
    <source>
        <dbReference type="EMBL" id="TLD71232.1"/>
    </source>
</evidence>
<accession>A0A5R8KFZ2</accession>
<dbReference type="Proteomes" id="UP000306196">
    <property type="component" value="Unassembled WGS sequence"/>
</dbReference>
<dbReference type="InterPro" id="IPR036465">
    <property type="entry name" value="vWFA_dom_sf"/>
</dbReference>
<keyword evidence="2" id="KW-1133">Transmembrane helix</keyword>
<dbReference type="Gene3D" id="3.40.50.410">
    <property type="entry name" value="von Willebrand factor, type A domain"/>
    <property type="match status" value="1"/>
</dbReference>